<dbReference type="InterPro" id="IPR036188">
    <property type="entry name" value="FAD/NAD-bd_sf"/>
</dbReference>
<keyword evidence="4" id="KW-0285">Flavoprotein</keyword>
<comment type="cofactor">
    <cofactor evidence="1">
        <name>FAD</name>
        <dbReference type="ChEBI" id="CHEBI:57692"/>
    </cofactor>
</comment>
<evidence type="ECO:0000256" key="14">
    <source>
        <dbReference type="ARBA" id="ARBA00049744"/>
    </source>
</evidence>
<comment type="similarity">
    <text evidence="2">Belongs to the GMC oxidoreductase family.</text>
</comment>
<name>A0ABW2Y3F8_9ACTN</name>
<organism evidence="18 19">
    <name type="scientific">Actinomadura fibrosa</name>
    <dbReference type="NCBI Taxonomy" id="111802"/>
    <lineage>
        <taxon>Bacteria</taxon>
        <taxon>Bacillati</taxon>
        <taxon>Actinomycetota</taxon>
        <taxon>Actinomycetes</taxon>
        <taxon>Streptosporangiales</taxon>
        <taxon>Thermomonosporaceae</taxon>
        <taxon>Actinomadura</taxon>
    </lineage>
</organism>
<evidence type="ECO:0000256" key="8">
    <source>
        <dbReference type="ARBA" id="ARBA00023166"/>
    </source>
</evidence>
<proteinExistence type="inferred from homology"/>
<dbReference type="Proteomes" id="UP001597063">
    <property type="component" value="Unassembled WGS sequence"/>
</dbReference>
<dbReference type="InterPro" id="IPR052542">
    <property type="entry name" value="Cholesterol_Oxidase"/>
</dbReference>
<evidence type="ECO:0000313" key="19">
    <source>
        <dbReference type="Proteomes" id="UP001597063"/>
    </source>
</evidence>
<evidence type="ECO:0000313" key="18">
    <source>
        <dbReference type="EMBL" id="MFD0692209.1"/>
    </source>
</evidence>
<evidence type="ECO:0000256" key="5">
    <source>
        <dbReference type="ARBA" id="ARBA00022827"/>
    </source>
</evidence>
<evidence type="ECO:0000256" key="9">
    <source>
        <dbReference type="ARBA" id="ARBA00023221"/>
    </source>
</evidence>
<gene>
    <name evidence="18" type="ORF">ACFQZM_47520</name>
</gene>
<comment type="caution">
    <text evidence="18">The sequence shown here is derived from an EMBL/GenBank/DDBJ whole genome shotgun (WGS) entry which is preliminary data.</text>
</comment>
<protein>
    <recommendedName>
        <fullName evidence="14">Cholesterol oxidase</fullName>
        <ecNumber evidence="13">1.1.3.6</ecNumber>
        <ecNumber evidence="11">5.3.3.1</ecNumber>
    </recommendedName>
    <alternativeName>
        <fullName evidence="15">Cholesterol isomerase</fullName>
    </alternativeName>
</protein>
<keyword evidence="9" id="KW-0753">Steroid metabolism</keyword>
<keyword evidence="7" id="KW-0443">Lipid metabolism</keyword>
<keyword evidence="3" id="KW-0153">Cholesterol metabolism</keyword>
<dbReference type="Gene3D" id="3.30.410.10">
    <property type="entry name" value="Cholesterol Oxidase, domain 2"/>
    <property type="match status" value="1"/>
</dbReference>
<evidence type="ECO:0000256" key="12">
    <source>
        <dbReference type="ARBA" id="ARBA00049645"/>
    </source>
</evidence>
<dbReference type="Gene3D" id="3.50.50.60">
    <property type="entry name" value="FAD/NAD(P)-binding domain"/>
    <property type="match status" value="3"/>
</dbReference>
<dbReference type="RefSeq" id="WP_131760216.1">
    <property type="nucleotide sequence ID" value="NZ_CAACUY010000107.1"/>
</dbReference>
<reference evidence="19" key="1">
    <citation type="journal article" date="2019" name="Int. J. Syst. Evol. Microbiol.">
        <title>The Global Catalogue of Microorganisms (GCM) 10K type strain sequencing project: providing services to taxonomists for standard genome sequencing and annotation.</title>
        <authorList>
            <consortium name="The Broad Institute Genomics Platform"/>
            <consortium name="The Broad Institute Genome Sequencing Center for Infectious Disease"/>
            <person name="Wu L."/>
            <person name="Ma J."/>
        </authorList>
    </citation>
    <scope>NUCLEOTIDE SEQUENCE [LARGE SCALE GENOMIC DNA]</scope>
    <source>
        <strain evidence="19">JCM 9371</strain>
    </source>
</reference>
<evidence type="ECO:0000256" key="2">
    <source>
        <dbReference type="ARBA" id="ARBA00010790"/>
    </source>
</evidence>
<evidence type="ECO:0000259" key="16">
    <source>
        <dbReference type="Pfam" id="PF00732"/>
    </source>
</evidence>
<keyword evidence="8" id="KW-1207">Sterol metabolism</keyword>
<dbReference type="Pfam" id="PF05199">
    <property type="entry name" value="GMC_oxred_C"/>
    <property type="match status" value="1"/>
</dbReference>
<evidence type="ECO:0000256" key="6">
    <source>
        <dbReference type="ARBA" id="ARBA00023002"/>
    </source>
</evidence>
<keyword evidence="5" id="KW-0274">FAD</keyword>
<accession>A0ABW2Y3F8</accession>
<keyword evidence="6" id="KW-0560">Oxidoreductase</keyword>
<evidence type="ECO:0000256" key="10">
    <source>
        <dbReference type="ARBA" id="ARBA00023235"/>
    </source>
</evidence>
<dbReference type="EC" id="5.3.3.1" evidence="11"/>
<feature type="domain" description="Glucose-methanol-choline oxidoreductase N-terminal" evidence="16">
    <location>
        <begin position="69"/>
        <end position="273"/>
    </location>
</feature>
<keyword evidence="10" id="KW-0413">Isomerase</keyword>
<dbReference type="Pfam" id="PF00732">
    <property type="entry name" value="GMC_oxred_N"/>
    <property type="match status" value="1"/>
</dbReference>
<dbReference type="InterPro" id="IPR000172">
    <property type="entry name" value="GMC_OxRdtase_N"/>
</dbReference>
<evidence type="ECO:0000259" key="17">
    <source>
        <dbReference type="Pfam" id="PF05199"/>
    </source>
</evidence>
<dbReference type="InterPro" id="IPR007867">
    <property type="entry name" value="GMC_OxRtase_C"/>
</dbReference>
<dbReference type="EMBL" id="JBHTGP010000038">
    <property type="protein sequence ID" value="MFD0692209.1"/>
    <property type="molecule type" value="Genomic_DNA"/>
</dbReference>
<keyword evidence="19" id="KW-1185">Reference proteome</keyword>
<evidence type="ECO:0000256" key="7">
    <source>
        <dbReference type="ARBA" id="ARBA00023098"/>
    </source>
</evidence>
<sequence length="561" mass="59764">MTAVESTDVLVVGSGFGGAVAAYHLAAGGAGVVLLERGPWLADEEFEHDFRLGSSYTRIFDFVIGDGLSVLGGNCVGGGSVVYFAAMPRAPGFAFERRGSLRRRMWPADVSRDTLDPWYDRVAEALPVTTQDWDEVPYAGGLWAAACARAGHTANPVPVAVDTGTCVNCNWMIAGCRFGAKRSLLANYLPAALAHGARIRPLHEVQHLSRNDDGGYRVHYTVVDGDDYRVHTDGGSIDAKIVVLAAGAAATPVILRRSERALGRMPHAVGRYLSGNGERLNTAVVDEDRARDLLGLSRDGGRAYAANQIGRGPAVANWDRLDASLPEYSRFSLEQLYFPPGLGTILAQAPGPAGPEWFGPAKKEMLRRWQSWLTVFTMSEDDNEGVFGEPPATGNAVRISQQMLGRGTLRYHPTANTLRGWAESDAAVRAIAERDGLATVLPWTGELVGAYTVHPLASCRIGDDPATSALDGRHELRGHPGIFVTDGSAVPAALTVNPAMTIAALAERAMPGLVESARRRGVPVTYGAPGPAGETAARRATAPLAAHLARDPRSVPGARRR</sequence>
<evidence type="ECO:0000256" key="13">
    <source>
        <dbReference type="ARBA" id="ARBA00049723"/>
    </source>
</evidence>
<comment type="pathway">
    <text evidence="12">Steroid metabolism; cholesterol degradation.</text>
</comment>
<evidence type="ECO:0000256" key="3">
    <source>
        <dbReference type="ARBA" id="ARBA00022548"/>
    </source>
</evidence>
<evidence type="ECO:0000256" key="1">
    <source>
        <dbReference type="ARBA" id="ARBA00001974"/>
    </source>
</evidence>
<evidence type="ECO:0000256" key="15">
    <source>
        <dbReference type="ARBA" id="ARBA00049778"/>
    </source>
</evidence>
<evidence type="ECO:0000256" key="4">
    <source>
        <dbReference type="ARBA" id="ARBA00022630"/>
    </source>
</evidence>
<feature type="domain" description="Glucose-methanol-choline oxidoreductase C-terminal" evidence="17">
    <location>
        <begin position="452"/>
        <end position="506"/>
    </location>
</feature>
<dbReference type="SUPFAM" id="SSF51905">
    <property type="entry name" value="FAD/NAD(P)-binding domain"/>
    <property type="match status" value="1"/>
</dbReference>
<dbReference type="PANTHER" id="PTHR47470">
    <property type="entry name" value="CHOLESTEROL OXIDASE"/>
    <property type="match status" value="1"/>
</dbReference>
<evidence type="ECO:0000256" key="11">
    <source>
        <dbReference type="ARBA" id="ARBA00038856"/>
    </source>
</evidence>
<dbReference type="EC" id="1.1.3.6" evidence="13"/>
<dbReference type="PANTHER" id="PTHR47470:SF1">
    <property type="entry name" value="FAD-DEPENDENT OXIDOREDUCTASE 2 FAD BINDING DOMAIN-CONTAINING PROTEIN"/>
    <property type="match status" value="1"/>
</dbReference>